<evidence type="ECO:0000313" key="1">
    <source>
        <dbReference type="EMBL" id="MDJ1181802.1"/>
    </source>
</evidence>
<comment type="caution">
    <text evidence="1">The sequence shown here is derived from an EMBL/GenBank/DDBJ whole genome shotgun (WGS) entry which is preliminary data.</text>
</comment>
<dbReference type="Proteomes" id="UP001232992">
    <property type="component" value="Unassembled WGS sequence"/>
</dbReference>
<keyword evidence="2" id="KW-1185">Reference proteome</keyword>
<gene>
    <name evidence="1" type="ORF">PMH09_01215</name>
</gene>
<dbReference type="RefSeq" id="WP_283756455.1">
    <property type="nucleotide sequence ID" value="NZ_JAQOSQ010000001.1"/>
</dbReference>
<proteinExistence type="predicted"/>
<evidence type="ECO:0000313" key="2">
    <source>
        <dbReference type="Proteomes" id="UP001232992"/>
    </source>
</evidence>
<organism evidence="1 2">
    <name type="scientific">Roseofilum casamattae BLCC-M143</name>
    <dbReference type="NCBI Taxonomy" id="3022442"/>
    <lineage>
        <taxon>Bacteria</taxon>
        <taxon>Bacillati</taxon>
        <taxon>Cyanobacteriota</taxon>
        <taxon>Cyanophyceae</taxon>
        <taxon>Desertifilales</taxon>
        <taxon>Desertifilaceae</taxon>
        <taxon>Roseofilum</taxon>
        <taxon>Roseofilum casamattae</taxon>
    </lineage>
</organism>
<accession>A0ABT7BRH8</accession>
<dbReference type="EMBL" id="JAQOSQ010000001">
    <property type="protein sequence ID" value="MDJ1181802.1"/>
    <property type="molecule type" value="Genomic_DNA"/>
</dbReference>
<protein>
    <submittedName>
        <fullName evidence="1">Uncharacterized protein</fullName>
    </submittedName>
</protein>
<sequence>MRSPIEIQNLIDRRELRSLTFEHQNKVLRYLRSIPQKEAFDIILEMVKQKSDISLSVAKKVLNQNELIEQLLEYGLQNTDCSYIKLWLHLGIAKLGSRSTIRLVDKLSLNKPRIAEDSLYWLPGMIPKAETKTWKLFEAFKVKTIARNTQAKPL</sequence>
<name>A0ABT7BRH8_9CYAN</name>
<reference evidence="1 2" key="1">
    <citation type="submission" date="2023-01" db="EMBL/GenBank/DDBJ databases">
        <title>Novel diversity within Roseofilum (Cyanobacteria; Desertifilaceae) from marine benthic mats with descriptions of four novel species.</title>
        <authorList>
            <person name="Wang Y."/>
            <person name="Berthold D.E."/>
            <person name="Hu J."/>
            <person name="Lefler F.W."/>
            <person name="Laughinghouse H.D. IV."/>
        </authorList>
    </citation>
    <scope>NUCLEOTIDE SEQUENCE [LARGE SCALE GENOMIC DNA]</scope>
    <source>
        <strain evidence="1 2">BLCC-M143</strain>
    </source>
</reference>